<dbReference type="Pfam" id="PF20137">
    <property type="entry name" value="BubE"/>
    <property type="match status" value="1"/>
</dbReference>
<dbReference type="Proteomes" id="UP000029713">
    <property type="component" value="Unassembled WGS sequence"/>
</dbReference>
<reference evidence="1 2" key="1">
    <citation type="submission" date="2014-07" db="EMBL/GenBank/DDBJ databases">
        <title>Biosystematic studies on Modestobacter strains isolated from extreme hyper-arid desert soil and from historic building.</title>
        <authorList>
            <person name="Bukarasam K."/>
            <person name="Bull A."/>
            <person name="Girard G."/>
            <person name="van Wezel G."/>
            <person name="Goodfellow M."/>
        </authorList>
    </citation>
    <scope>NUCLEOTIDE SEQUENCE [LARGE SCALE GENOMIC DNA]</scope>
    <source>
        <strain evidence="1 2">KNN45-2b</strain>
    </source>
</reference>
<organism evidence="1 2">
    <name type="scientific">Modestobacter caceresii</name>
    <dbReference type="NCBI Taxonomy" id="1522368"/>
    <lineage>
        <taxon>Bacteria</taxon>
        <taxon>Bacillati</taxon>
        <taxon>Actinomycetota</taxon>
        <taxon>Actinomycetes</taxon>
        <taxon>Geodermatophilales</taxon>
        <taxon>Geodermatophilaceae</taxon>
        <taxon>Modestobacter</taxon>
    </lineage>
</organism>
<evidence type="ECO:0000313" key="2">
    <source>
        <dbReference type="Proteomes" id="UP000029713"/>
    </source>
</evidence>
<dbReference type="InterPro" id="IPR045384">
    <property type="entry name" value="DUF6527"/>
</dbReference>
<comment type="caution">
    <text evidence="1">The sequence shown here is derived from an EMBL/GenBank/DDBJ whole genome shotgun (WGS) entry which is preliminary data.</text>
</comment>
<name>A0A098Y362_9ACTN</name>
<protein>
    <submittedName>
        <fullName evidence="1">Uncharacterized protein</fullName>
    </submittedName>
</protein>
<keyword evidence="2" id="KW-1185">Reference proteome</keyword>
<sequence length="144" mass="15901">MTGRRGRARPVKSEELESVFVEYVPTALDDGLLYVSMEYATASHRCACGCGVRVVTPLGPADWTLTFDGRVTLSPSVGNGQFPCGSHYLIRQNKVVWCRPMTRDAALATHKLDAAQRAQTYGDAPRAGVLTKLSRWLRRFLGRS</sequence>
<gene>
    <name evidence="1" type="ORF">IN07_20680</name>
</gene>
<proteinExistence type="predicted"/>
<evidence type="ECO:0000313" key="1">
    <source>
        <dbReference type="EMBL" id="KGH44904.1"/>
    </source>
</evidence>
<accession>A0A098Y362</accession>
<dbReference type="EMBL" id="JPMX01000097">
    <property type="protein sequence ID" value="KGH44904.1"/>
    <property type="molecule type" value="Genomic_DNA"/>
</dbReference>
<dbReference type="AlphaFoldDB" id="A0A098Y362"/>